<proteinExistence type="predicted"/>
<gene>
    <name evidence="1" type="ORF">NE686_16555</name>
</gene>
<reference evidence="1 2" key="1">
    <citation type="submission" date="2022-06" db="EMBL/GenBank/DDBJ databases">
        <title>Isolation of gut microbiota from human fecal samples.</title>
        <authorList>
            <person name="Pamer E.G."/>
            <person name="Barat B."/>
            <person name="Waligurski E."/>
            <person name="Medina S."/>
            <person name="Paddock L."/>
            <person name="Mostad J."/>
        </authorList>
    </citation>
    <scope>NUCLEOTIDE SEQUENCE [LARGE SCALE GENOMIC DNA]</scope>
    <source>
        <strain evidence="1 2">DFI.7.95</strain>
    </source>
</reference>
<accession>A0ABT1SE00</accession>
<organism evidence="1 2">
    <name type="scientific">Tissierella carlieri</name>
    <dbReference type="NCBI Taxonomy" id="689904"/>
    <lineage>
        <taxon>Bacteria</taxon>
        <taxon>Bacillati</taxon>
        <taxon>Bacillota</taxon>
        <taxon>Tissierellia</taxon>
        <taxon>Tissierellales</taxon>
        <taxon>Tissierellaceae</taxon>
        <taxon>Tissierella</taxon>
    </lineage>
</organism>
<dbReference type="EMBL" id="JANGAC010000015">
    <property type="protein sequence ID" value="MCQ4924717.1"/>
    <property type="molecule type" value="Genomic_DNA"/>
</dbReference>
<comment type="caution">
    <text evidence="1">The sequence shown here is derived from an EMBL/GenBank/DDBJ whole genome shotgun (WGS) entry which is preliminary data.</text>
</comment>
<name>A0ABT1SE00_9FIRM</name>
<dbReference type="RefSeq" id="WP_216561121.1">
    <property type="nucleotide sequence ID" value="NZ_JAHLOH010000045.1"/>
</dbReference>
<dbReference type="Proteomes" id="UP001524478">
    <property type="component" value="Unassembled WGS sequence"/>
</dbReference>
<keyword evidence="2" id="KW-1185">Reference proteome</keyword>
<sequence length="45" mass="5126">MKKLIKKWLKKLEEANKESFGSEPLDCCKLGKKANTVQTSKKTSQ</sequence>
<protein>
    <submittedName>
        <fullName evidence="1">LDCC motif putative metal-binding protein</fullName>
    </submittedName>
</protein>
<evidence type="ECO:0000313" key="1">
    <source>
        <dbReference type="EMBL" id="MCQ4924717.1"/>
    </source>
</evidence>
<dbReference type="NCBIfam" id="NF040898">
    <property type="entry name" value="CC_mini_metal"/>
    <property type="match status" value="1"/>
</dbReference>
<evidence type="ECO:0000313" key="2">
    <source>
        <dbReference type="Proteomes" id="UP001524478"/>
    </source>
</evidence>